<evidence type="ECO:0000313" key="1">
    <source>
        <dbReference type="EMBL" id="KAJ8936456.1"/>
    </source>
</evidence>
<name>A0AAV8XC18_9CUCU</name>
<protein>
    <submittedName>
        <fullName evidence="1">Uncharacterized protein</fullName>
    </submittedName>
</protein>
<evidence type="ECO:0000313" key="2">
    <source>
        <dbReference type="Proteomes" id="UP001162156"/>
    </source>
</evidence>
<dbReference type="AlphaFoldDB" id="A0AAV8XC18"/>
<organism evidence="1 2">
    <name type="scientific">Rhamnusium bicolor</name>
    <dbReference type="NCBI Taxonomy" id="1586634"/>
    <lineage>
        <taxon>Eukaryota</taxon>
        <taxon>Metazoa</taxon>
        <taxon>Ecdysozoa</taxon>
        <taxon>Arthropoda</taxon>
        <taxon>Hexapoda</taxon>
        <taxon>Insecta</taxon>
        <taxon>Pterygota</taxon>
        <taxon>Neoptera</taxon>
        <taxon>Endopterygota</taxon>
        <taxon>Coleoptera</taxon>
        <taxon>Polyphaga</taxon>
        <taxon>Cucujiformia</taxon>
        <taxon>Chrysomeloidea</taxon>
        <taxon>Cerambycidae</taxon>
        <taxon>Lepturinae</taxon>
        <taxon>Rhagiini</taxon>
        <taxon>Rhamnusium</taxon>
    </lineage>
</organism>
<comment type="caution">
    <text evidence="1">The sequence shown here is derived from an EMBL/GenBank/DDBJ whole genome shotgun (WGS) entry which is preliminary data.</text>
</comment>
<dbReference type="Proteomes" id="UP001162156">
    <property type="component" value="Unassembled WGS sequence"/>
</dbReference>
<accession>A0AAV8XC18</accession>
<reference evidence="1" key="1">
    <citation type="journal article" date="2023" name="Insect Mol. Biol.">
        <title>Genome sequencing provides insights into the evolution of gene families encoding plant cell wall-degrading enzymes in longhorned beetles.</title>
        <authorList>
            <person name="Shin N.R."/>
            <person name="Okamura Y."/>
            <person name="Kirsch R."/>
            <person name="Pauchet Y."/>
        </authorList>
    </citation>
    <scope>NUCLEOTIDE SEQUENCE</scope>
    <source>
        <strain evidence="1">RBIC_L_NR</strain>
    </source>
</reference>
<proteinExistence type="predicted"/>
<dbReference type="EMBL" id="JANEYF010003410">
    <property type="protein sequence ID" value="KAJ8936456.1"/>
    <property type="molecule type" value="Genomic_DNA"/>
</dbReference>
<sequence length="67" mass="7724">MNTKVLSRAGRTLHEVQTHLDREGASDLVVELVIKSGNSPSIFVEAVELGNRPFRRWEYCYTKKYVQ</sequence>
<gene>
    <name evidence="1" type="ORF">NQ314_012318</name>
</gene>
<keyword evidence="2" id="KW-1185">Reference proteome</keyword>